<dbReference type="RefSeq" id="WP_245675055.1">
    <property type="nucleotide sequence ID" value="NZ_FNHQ01000003.1"/>
</dbReference>
<accession>A0A1G9RKR4</accession>
<sequence>MMNIYDKAHELAKAIRESEEYKALVDAGKVLSTNETSKKMVQEFLIKQVQLEYAGAMGGQPDKAKVEELNKLAEVIKGNKMAVDYLQAYRKWQTCAGDVLKIIQESMAEGMSILDK</sequence>
<keyword evidence="2" id="KW-1185">Reference proteome</keyword>
<dbReference type="AlphaFoldDB" id="A0A1G9RKR4"/>
<dbReference type="STRING" id="349095.SAMN05660299_00486"/>
<gene>
    <name evidence="1" type="ORF">SAMN05660299_00486</name>
</gene>
<dbReference type="InterPro" id="IPR010368">
    <property type="entry name" value="Com_YlbF"/>
</dbReference>
<dbReference type="InterPro" id="IPR023378">
    <property type="entry name" value="YheA/YmcA-like_dom_sf"/>
</dbReference>
<evidence type="ECO:0000313" key="1">
    <source>
        <dbReference type="EMBL" id="SDM23507.1"/>
    </source>
</evidence>
<protein>
    <submittedName>
        <fullName evidence="1">Cell fate regulator YlbF, YheA/YmcA/DUF963 family (Controls sporulation, competence, biofilm development)</fullName>
    </submittedName>
</protein>
<dbReference type="Pfam" id="PF06133">
    <property type="entry name" value="Com_YlbF"/>
    <property type="match status" value="1"/>
</dbReference>
<evidence type="ECO:0000313" key="2">
    <source>
        <dbReference type="Proteomes" id="UP000199309"/>
    </source>
</evidence>
<name>A0A1G9RKR4_9FIRM</name>
<dbReference type="SUPFAM" id="SSF158622">
    <property type="entry name" value="YheA/YmcA-like"/>
    <property type="match status" value="1"/>
</dbReference>
<organism evidence="1 2">
    <name type="scientific">Megasphaera paucivorans</name>
    <dbReference type="NCBI Taxonomy" id="349095"/>
    <lineage>
        <taxon>Bacteria</taxon>
        <taxon>Bacillati</taxon>
        <taxon>Bacillota</taxon>
        <taxon>Negativicutes</taxon>
        <taxon>Veillonellales</taxon>
        <taxon>Veillonellaceae</taxon>
        <taxon>Megasphaera</taxon>
    </lineage>
</organism>
<dbReference type="Proteomes" id="UP000199309">
    <property type="component" value="Unassembled WGS sequence"/>
</dbReference>
<dbReference type="EMBL" id="FNHQ01000003">
    <property type="protein sequence ID" value="SDM23507.1"/>
    <property type="molecule type" value="Genomic_DNA"/>
</dbReference>
<dbReference type="Gene3D" id="1.20.1500.10">
    <property type="entry name" value="YheA/YmcA-like"/>
    <property type="match status" value="1"/>
</dbReference>
<reference evidence="1 2" key="1">
    <citation type="submission" date="2016-10" db="EMBL/GenBank/DDBJ databases">
        <authorList>
            <person name="de Groot N.N."/>
        </authorList>
    </citation>
    <scope>NUCLEOTIDE SEQUENCE [LARGE SCALE GENOMIC DNA]</scope>
    <source>
        <strain evidence="1 2">DSM 16981</strain>
    </source>
</reference>
<proteinExistence type="predicted"/>